<dbReference type="PANTHER" id="PTHR43105">
    <property type="entry name" value="RESPIRATORY NITRATE REDUCTASE"/>
    <property type="match status" value="1"/>
</dbReference>
<dbReference type="RefSeq" id="WP_378117242.1">
    <property type="nucleotide sequence ID" value="NZ_JBHRTF010000003.1"/>
</dbReference>
<dbReference type="Gene3D" id="2.40.40.20">
    <property type="match status" value="1"/>
</dbReference>
<evidence type="ECO:0000256" key="3">
    <source>
        <dbReference type="ARBA" id="ARBA00023014"/>
    </source>
</evidence>
<dbReference type="InterPro" id="IPR037951">
    <property type="entry name" value="MopB_CT_YdeP"/>
</dbReference>
<dbReference type="PANTHER" id="PTHR43105:SF4">
    <property type="entry name" value="PROTEIN YDEP"/>
    <property type="match status" value="1"/>
</dbReference>
<dbReference type="Gene3D" id="3.40.50.740">
    <property type="match status" value="1"/>
</dbReference>
<evidence type="ECO:0000259" key="5">
    <source>
        <dbReference type="Pfam" id="PF01568"/>
    </source>
</evidence>
<keyword evidence="7" id="KW-1185">Reference proteome</keyword>
<dbReference type="PIRSF" id="PIRSF000144">
    <property type="entry name" value="CbbBc"/>
    <property type="match status" value="1"/>
</dbReference>
<keyword evidence="3" id="KW-0411">Iron-sulfur</keyword>
<dbReference type="InterPro" id="IPR006656">
    <property type="entry name" value="Mopterin_OxRdtase"/>
</dbReference>
<reference evidence="7" key="1">
    <citation type="journal article" date="2019" name="Int. J. Syst. Evol. Microbiol.">
        <title>The Global Catalogue of Microorganisms (GCM) 10K type strain sequencing project: providing services to taxonomists for standard genome sequencing and annotation.</title>
        <authorList>
            <consortium name="The Broad Institute Genomics Platform"/>
            <consortium name="The Broad Institute Genome Sequencing Center for Infectious Disease"/>
            <person name="Wu L."/>
            <person name="Ma J."/>
        </authorList>
    </citation>
    <scope>NUCLEOTIDE SEQUENCE [LARGE SCALE GENOMIC DNA]</scope>
    <source>
        <strain evidence="7">KCTC 52237</strain>
    </source>
</reference>
<dbReference type="SUPFAM" id="SSF50692">
    <property type="entry name" value="ADC-like"/>
    <property type="match status" value="1"/>
</dbReference>
<dbReference type="Proteomes" id="UP001595555">
    <property type="component" value="Unassembled WGS sequence"/>
</dbReference>
<evidence type="ECO:0000259" key="4">
    <source>
        <dbReference type="Pfam" id="PF00384"/>
    </source>
</evidence>
<evidence type="ECO:0000256" key="1">
    <source>
        <dbReference type="ARBA" id="ARBA00022723"/>
    </source>
</evidence>
<dbReference type="Pfam" id="PF00384">
    <property type="entry name" value="Molybdopterin"/>
    <property type="match status" value="1"/>
</dbReference>
<keyword evidence="1" id="KW-0479">Metal-binding</keyword>
<dbReference type="SUPFAM" id="SSF53706">
    <property type="entry name" value="Formate dehydrogenase/DMSO reductase, domains 1-3"/>
    <property type="match status" value="1"/>
</dbReference>
<gene>
    <name evidence="6" type="ORF">ACFODX_06400</name>
</gene>
<dbReference type="Pfam" id="PF01568">
    <property type="entry name" value="Molydop_binding"/>
    <property type="match status" value="1"/>
</dbReference>
<evidence type="ECO:0000313" key="7">
    <source>
        <dbReference type="Proteomes" id="UP001595555"/>
    </source>
</evidence>
<evidence type="ECO:0000313" key="6">
    <source>
        <dbReference type="EMBL" id="MFC3115181.1"/>
    </source>
</evidence>
<dbReference type="NCBIfam" id="TIGR01701">
    <property type="entry name" value="Fdhalpha-like"/>
    <property type="match status" value="1"/>
</dbReference>
<organism evidence="6 7">
    <name type="scientific">Cellvibrio fontiphilus</name>
    <dbReference type="NCBI Taxonomy" id="1815559"/>
    <lineage>
        <taxon>Bacteria</taxon>
        <taxon>Pseudomonadati</taxon>
        <taxon>Pseudomonadota</taxon>
        <taxon>Gammaproteobacteria</taxon>
        <taxon>Cellvibrionales</taxon>
        <taxon>Cellvibrionaceae</taxon>
        <taxon>Cellvibrio</taxon>
    </lineage>
</organism>
<sequence length="733" mass="79558">MSASDSTPAEPISIVGGGPKKVLYTLKTVARIGLLNSAKALNSKNTCKACGLGMGGQRGGMTNEKDEFPSVCNKSIQAQSTDIQPAIPEDLFAHTLDDFKQLSAYEIEHLGRLNNPLFKSAESNRYTPVSWEFALDKMTRAFSATDASRSFFYSSGRSSNEAGFVLQLLARLYGTNNVNNCSYYCHQATGVGLQNVIGSGTATVSLEDVGNCDCIFVIGANPSSNHPRFIHQLKNCRERGGQVIVINPAKEPGLVRFAVPKSAKSMLSGGSWIASDYVQPKIGSDLALLKGIAKALIENEKIATDFIARHTHNFAAFKEDIETTPWQKLVDFCGVSQQKIEELAHHYAKAERAIFAWGMGVTHHLHGVENVEAIANLALLRGMLGKPAAGLLPLRGHSNVQGIGTVGVKPILAEDVLQQLEQHTGAALPRTAGMDTLACLRAAHAGEIDAALIMGGNLFAATPNSDWAKAALDKIGFKVYLTTTLNLGHVTGMETSEALILPVTARDEEWQPTTQESMFNYVRLSDGGIHRLHNVKPEVEILCELGKRLLPDCPLDFQQLKQHDSIRAAIAATIPGMGELKDIAQTKQEFTIQDRLLASPKFHTPGGKAQFQVGELPAAVASAEYPFVLASIRSEGQFNSIIYEESDSYRGTDTRWSVLMNQKDMEDLAIRTGDLVNLKSAQGEMKAVKVFAFDVPRGNVMAYYPEANVLIATHHDPRSKTPAFKSVPVKIIC</sequence>
<dbReference type="InterPro" id="IPR006657">
    <property type="entry name" value="MoPterin_dinucl-bd_dom"/>
</dbReference>
<name>A0ABV7FC69_9GAMM</name>
<dbReference type="CDD" id="cd02787">
    <property type="entry name" value="MopB_CT_ydeP"/>
    <property type="match status" value="1"/>
</dbReference>
<dbReference type="InterPro" id="IPR009010">
    <property type="entry name" value="Asp_de-COase-like_dom_sf"/>
</dbReference>
<comment type="caution">
    <text evidence="6">The sequence shown here is derived from an EMBL/GenBank/DDBJ whole genome shotgun (WGS) entry which is preliminary data.</text>
</comment>
<accession>A0ABV7FC69</accession>
<keyword evidence="2" id="KW-0408">Iron</keyword>
<dbReference type="EMBL" id="JBHRTF010000003">
    <property type="protein sequence ID" value="MFC3115181.1"/>
    <property type="molecule type" value="Genomic_DNA"/>
</dbReference>
<protein>
    <submittedName>
        <fullName evidence="6">FdhF/YdeP family oxidoreductase</fullName>
    </submittedName>
</protein>
<dbReference type="InterPro" id="IPR010046">
    <property type="entry name" value="Mopterin_OxRdtse_a_bac"/>
</dbReference>
<proteinExistence type="predicted"/>
<evidence type="ECO:0000256" key="2">
    <source>
        <dbReference type="ARBA" id="ARBA00023004"/>
    </source>
</evidence>
<dbReference type="InterPro" id="IPR050123">
    <property type="entry name" value="Prok_molybdopt-oxidoreductase"/>
</dbReference>
<feature type="domain" description="Molybdopterin oxidoreductase" evidence="4">
    <location>
        <begin position="112"/>
        <end position="480"/>
    </location>
</feature>
<feature type="domain" description="Molybdopterin dinucleotide-binding" evidence="5">
    <location>
        <begin position="627"/>
        <end position="728"/>
    </location>
</feature>
<dbReference type="Gene3D" id="3.40.228.10">
    <property type="entry name" value="Dimethylsulfoxide Reductase, domain 2"/>
    <property type="match status" value="1"/>
</dbReference>